<feature type="compositionally biased region" description="Low complexity" evidence="1">
    <location>
        <begin position="13"/>
        <end position="30"/>
    </location>
</feature>
<evidence type="ECO:0000313" key="2">
    <source>
        <dbReference type="EMBL" id="MBE1874498.1"/>
    </source>
</evidence>
<reference evidence="2 3" key="1">
    <citation type="submission" date="2020-10" db="EMBL/GenBank/DDBJ databases">
        <title>Myceligenerans pegani sp. nov., an endophytic actinomycete isolated from Peganum harmala L. in Xinjiang, China.</title>
        <authorList>
            <person name="Xin L."/>
        </authorList>
    </citation>
    <scope>NUCLEOTIDE SEQUENCE [LARGE SCALE GENOMIC DNA]</scope>
    <source>
        <strain evidence="2 3">TRM65318</strain>
    </source>
</reference>
<accession>A0ABR9MSY8</accession>
<name>A0ABR9MSY8_9MICO</name>
<proteinExistence type="predicted"/>
<dbReference type="EMBL" id="JADAQT010000026">
    <property type="protein sequence ID" value="MBE1874498.1"/>
    <property type="molecule type" value="Genomic_DNA"/>
</dbReference>
<feature type="region of interest" description="Disordered" evidence="1">
    <location>
        <begin position="1"/>
        <end position="78"/>
    </location>
</feature>
<gene>
    <name evidence="2" type="ORF">IHE71_02110</name>
</gene>
<evidence type="ECO:0000313" key="3">
    <source>
        <dbReference type="Proteomes" id="UP000625527"/>
    </source>
</evidence>
<keyword evidence="3" id="KW-1185">Reference proteome</keyword>
<protein>
    <submittedName>
        <fullName evidence="2">Uncharacterized protein</fullName>
    </submittedName>
</protein>
<sequence>MSTLDPALTTVFTRGRAVRPGRTAATTGTGTRDRSAGRAERAARRREDAARHERDARRSDHLERTRDNAAARHPLGLR</sequence>
<organism evidence="2 3">
    <name type="scientific">Myceligenerans pegani</name>
    <dbReference type="NCBI Taxonomy" id="2776917"/>
    <lineage>
        <taxon>Bacteria</taxon>
        <taxon>Bacillati</taxon>
        <taxon>Actinomycetota</taxon>
        <taxon>Actinomycetes</taxon>
        <taxon>Micrococcales</taxon>
        <taxon>Promicromonosporaceae</taxon>
        <taxon>Myceligenerans</taxon>
    </lineage>
</organism>
<dbReference type="Proteomes" id="UP000625527">
    <property type="component" value="Unassembled WGS sequence"/>
</dbReference>
<dbReference type="RefSeq" id="WP_192861071.1">
    <property type="nucleotide sequence ID" value="NZ_JADAQT010000026.1"/>
</dbReference>
<comment type="caution">
    <text evidence="2">The sequence shown here is derived from an EMBL/GenBank/DDBJ whole genome shotgun (WGS) entry which is preliminary data.</text>
</comment>
<evidence type="ECO:0000256" key="1">
    <source>
        <dbReference type="SAM" id="MobiDB-lite"/>
    </source>
</evidence>
<feature type="compositionally biased region" description="Basic and acidic residues" evidence="1">
    <location>
        <begin position="31"/>
        <end position="70"/>
    </location>
</feature>